<comment type="caution">
    <text evidence="1">The sequence shown here is derived from an EMBL/GenBank/DDBJ whole genome shotgun (WGS) entry which is preliminary data.</text>
</comment>
<dbReference type="Proteomes" id="UP001638806">
    <property type="component" value="Unassembled WGS sequence"/>
</dbReference>
<reference evidence="1" key="1">
    <citation type="submission" date="2024-12" db="EMBL/GenBank/DDBJ databases">
        <title>Comparative genomics and development of molecular markers within Purpureocillium lilacinum and among Purpureocillium species.</title>
        <authorList>
            <person name="Yeh Z.-Y."/>
            <person name="Ni N.-T."/>
            <person name="Lo P.-H."/>
            <person name="Mushyakhwo K."/>
            <person name="Lin C.-F."/>
            <person name="Nai Y.-S."/>
        </authorList>
    </citation>
    <scope>NUCLEOTIDE SEQUENCE</scope>
    <source>
        <strain evidence="1">NCHU-NPUST-175</strain>
    </source>
</reference>
<dbReference type="EMBL" id="JBGNUJ010000006">
    <property type="protein sequence ID" value="KAL3958725.1"/>
    <property type="molecule type" value="Genomic_DNA"/>
</dbReference>
<evidence type="ECO:0000313" key="1">
    <source>
        <dbReference type="EMBL" id="KAL3958725.1"/>
    </source>
</evidence>
<keyword evidence="2" id="KW-1185">Reference proteome</keyword>
<organism evidence="1 2">
    <name type="scientific">Purpureocillium lilacinum</name>
    <name type="common">Paecilomyces lilacinus</name>
    <dbReference type="NCBI Taxonomy" id="33203"/>
    <lineage>
        <taxon>Eukaryota</taxon>
        <taxon>Fungi</taxon>
        <taxon>Dikarya</taxon>
        <taxon>Ascomycota</taxon>
        <taxon>Pezizomycotina</taxon>
        <taxon>Sordariomycetes</taxon>
        <taxon>Hypocreomycetidae</taxon>
        <taxon>Hypocreales</taxon>
        <taxon>Ophiocordycipitaceae</taxon>
        <taxon>Purpureocillium</taxon>
    </lineage>
</organism>
<evidence type="ECO:0000313" key="2">
    <source>
        <dbReference type="Proteomes" id="UP001638806"/>
    </source>
</evidence>
<sequence length="119" mass="12288">MHAAAARAAIEGADDLGVQNAECRSLPPAVGSMGGGRCSMASTPPRGGQGMGAGEMADVQMRAATAAAWFEAQGWAISLRLCLVCDARAETDEMWWMGGDVVIAPLLGTKETIDMGAEF</sequence>
<proteinExistence type="predicted"/>
<protein>
    <submittedName>
        <fullName evidence="1">Uncharacterized protein</fullName>
    </submittedName>
</protein>
<name>A0ACC4DQR2_PURLI</name>
<accession>A0ACC4DQR2</accession>
<gene>
    <name evidence="1" type="ORF">ACCO45_006887</name>
</gene>